<dbReference type="STRING" id="106549.A0A540LEL9"/>
<dbReference type="GO" id="GO:2000762">
    <property type="term" value="P:regulation of phenylpropanoid metabolic process"/>
    <property type="evidence" value="ECO:0007669"/>
    <property type="project" value="InterPro"/>
</dbReference>
<dbReference type="EMBL" id="VIEB01000615">
    <property type="protein sequence ID" value="TQD84915.1"/>
    <property type="molecule type" value="Genomic_DNA"/>
</dbReference>
<dbReference type="PANTHER" id="PTHR33739:SF3">
    <property type="entry name" value="OS07G0681500 PROTEIN"/>
    <property type="match status" value="1"/>
</dbReference>
<evidence type="ECO:0000313" key="1">
    <source>
        <dbReference type="EMBL" id="TQD84915.1"/>
    </source>
</evidence>
<protein>
    <submittedName>
        <fullName evidence="1">Uncharacterized protein</fullName>
    </submittedName>
</protein>
<gene>
    <name evidence="1" type="ORF">C1H46_029528</name>
</gene>
<dbReference type="GO" id="GO:0016592">
    <property type="term" value="C:mediator complex"/>
    <property type="evidence" value="ECO:0007669"/>
    <property type="project" value="InterPro"/>
</dbReference>
<proteinExistence type="predicted"/>
<reference evidence="1 2" key="1">
    <citation type="journal article" date="2019" name="G3 (Bethesda)">
        <title>Sequencing of a Wild Apple (Malus baccata) Genome Unravels the Differences Between Cultivated and Wild Apple Species Regarding Disease Resistance and Cold Tolerance.</title>
        <authorList>
            <person name="Chen X."/>
        </authorList>
    </citation>
    <scope>NUCLEOTIDE SEQUENCE [LARGE SCALE GENOMIC DNA]</scope>
    <source>
        <strain evidence="2">cv. Shandingzi</strain>
        <tissue evidence="1">Leaves</tissue>
    </source>
</reference>
<evidence type="ECO:0000313" key="2">
    <source>
        <dbReference type="Proteomes" id="UP000315295"/>
    </source>
</evidence>
<keyword evidence="2" id="KW-1185">Reference proteome</keyword>
<dbReference type="AlphaFoldDB" id="A0A540LEL9"/>
<accession>A0A540LEL9</accession>
<name>A0A540LEL9_MALBA</name>
<sequence>MDFLAGSLEGNRSLGCHPATWKAYVSCLVGLMVNFAPMWIREVKVETLRKLAGALRGWHESELAISLLERGGASAIGSAAELVVNVLD</sequence>
<dbReference type="PANTHER" id="PTHR33739">
    <property type="entry name" value="OS07G0681500 PROTEIN"/>
    <property type="match status" value="1"/>
</dbReference>
<dbReference type="Proteomes" id="UP000315295">
    <property type="component" value="Unassembled WGS sequence"/>
</dbReference>
<dbReference type="InterPro" id="IPR039638">
    <property type="entry name" value="MED33A/B"/>
</dbReference>
<comment type="caution">
    <text evidence="1">The sequence shown here is derived from an EMBL/GenBank/DDBJ whole genome shotgun (WGS) entry which is preliminary data.</text>
</comment>
<organism evidence="1 2">
    <name type="scientific">Malus baccata</name>
    <name type="common">Siberian crab apple</name>
    <name type="synonym">Pyrus baccata</name>
    <dbReference type="NCBI Taxonomy" id="106549"/>
    <lineage>
        <taxon>Eukaryota</taxon>
        <taxon>Viridiplantae</taxon>
        <taxon>Streptophyta</taxon>
        <taxon>Embryophyta</taxon>
        <taxon>Tracheophyta</taxon>
        <taxon>Spermatophyta</taxon>
        <taxon>Magnoliopsida</taxon>
        <taxon>eudicotyledons</taxon>
        <taxon>Gunneridae</taxon>
        <taxon>Pentapetalae</taxon>
        <taxon>rosids</taxon>
        <taxon>fabids</taxon>
        <taxon>Rosales</taxon>
        <taxon>Rosaceae</taxon>
        <taxon>Amygdaloideae</taxon>
        <taxon>Maleae</taxon>
        <taxon>Malus</taxon>
    </lineage>
</organism>